<organism evidence="2 3">
    <name type="scientific">Steinernema glaseri</name>
    <dbReference type="NCBI Taxonomy" id="37863"/>
    <lineage>
        <taxon>Eukaryota</taxon>
        <taxon>Metazoa</taxon>
        <taxon>Ecdysozoa</taxon>
        <taxon>Nematoda</taxon>
        <taxon>Chromadorea</taxon>
        <taxon>Rhabditida</taxon>
        <taxon>Tylenchina</taxon>
        <taxon>Panagrolaimomorpha</taxon>
        <taxon>Strongyloidoidea</taxon>
        <taxon>Steinernematidae</taxon>
        <taxon>Steinernema</taxon>
    </lineage>
</organism>
<dbReference type="WBParaSite" id="L893_g28842.t1">
    <property type="protein sequence ID" value="L893_g28842.t1"/>
    <property type="gene ID" value="L893_g28842"/>
</dbReference>
<evidence type="ECO:0000313" key="3">
    <source>
        <dbReference type="WBParaSite" id="L893_g28842.t1"/>
    </source>
</evidence>
<evidence type="ECO:0000313" key="2">
    <source>
        <dbReference type="Proteomes" id="UP000095287"/>
    </source>
</evidence>
<evidence type="ECO:0000256" key="1">
    <source>
        <dbReference type="SAM" id="MobiDB-lite"/>
    </source>
</evidence>
<reference evidence="3" key="1">
    <citation type="submission" date="2016-11" db="UniProtKB">
        <authorList>
            <consortium name="WormBaseParasite"/>
        </authorList>
    </citation>
    <scope>IDENTIFICATION</scope>
</reference>
<feature type="region of interest" description="Disordered" evidence="1">
    <location>
        <begin position="39"/>
        <end position="69"/>
    </location>
</feature>
<protein>
    <submittedName>
        <fullName evidence="3">Uncharacterized protein</fullName>
    </submittedName>
</protein>
<proteinExistence type="predicted"/>
<accession>A0A1I7ZQQ6</accession>
<dbReference type="AlphaFoldDB" id="A0A1I7ZQQ6"/>
<name>A0A1I7ZQQ6_9BILA</name>
<feature type="compositionally biased region" description="Polar residues" evidence="1">
    <location>
        <begin position="58"/>
        <end position="69"/>
    </location>
</feature>
<keyword evidence="2" id="KW-1185">Reference proteome</keyword>
<dbReference type="Proteomes" id="UP000095287">
    <property type="component" value="Unplaced"/>
</dbReference>
<sequence>MGPMSSKGSTTNYLTCLRCPLHEPLDRVLIKESSTRWSRNEDVTRPPTFPDRTDEVHSSFTVSGSGEPNNVRLSNINQHPPERANFVLFQLITRRFKEQLPIRRSDENATQGDAPNLWPFYCLKDLGLLFFYCGPTFTSGHLENPHKAPHRPLSCLSRTDPSSHNIVTGVVARPQTSSLP</sequence>